<dbReference type="PANTHER" id="PTHR38463:SF1">
    <property type="entry name" value="STRESS RESPONSE PROTEIN YSNF"/>
    <property type="match status" value="1"/>
</dbReference>
<evidence type="ECO:0000259" key="2">
    <source>
        <dbReference type="Pfam" id="PF09557"/>
    </source>
</evidence>
<organism evidence="3 4">
    <name type="scientific">Pontibacter saemangeumensis</name>
    <dbReference type="NCBI Taxonomy" id="1084525"/>
    <lineage>
        <taxon>Bacteria</taxon>
        <taxon>Pseudomonadati</taxon>
        <taxon>Bacteroidota</taxon>
        <taxon>Cytophagia</taxon>
        <taxon>Cytophagales</taxon>
        <taxon>Hymenobacteraceae</taxon>
        <taxon>Pontibacter</taxon>
    </lineage>
</organism>
<protein>
    <recommendedName>
        <fullName evidence="2">DUF2382 domain-containing protein</fullName>
    </recommendedName>
</protein>
<dbReference type="Pfam" id="PF09557">
    <property type="entry name" value="DUF2382"/>
    <property type="match status" value="1"/>
</dbReference>
<dbReference type="InterPro" id="IPR052967">
    <property type="entry name" value="Stress_Response_Assoc"/>
</dbReference>
<reference evidence="4" key="1">
    <citation type="journal article" date="2019" name="Int. J. Syst. Evol. Microbiol.">
        <title>The Global Catalogue of Microorganisms (GCM) 10K type strain sequencing project: providing services to taxonomists for standard genome sequencing and annotation.</title>
        <authorList>
            <consortium name="The Broad Institute Genomics Platform"/>
            <consortium name="The Broad Institute Genome Sequencing Center for Infectious Disease"/>
            <person name="Wu L."/>
            <person name="Ma J."/>
        </authorList>
    </citation>
    <scope>NUCLEOTIDE SEQUENCE [LARGE SCALE GENOMIC DNA]</scope>
    <source>
        <strain evidence="4">JCM 17926</strain>
    </source>
</reference>
<evidence type="ECO:0000256" key="1">
    <source>
        <dbReference type="SAM" id="MobiDB-lite"/>
    </source>
</evidence>
<name>A0ABP8LFU8_9BACT</name>
<dbReference type="InterPro" id="IPR019060">
    <property type="entry name" value="DUF2382"/>
</dbReference>
<feature type="domain" description="DUF2382" evidence="2">
    <location>
        <begin position="148"/>
        <end position="258"/>
    </location>
</feature>
<dbReference type="Proteomes" id="UP001500552">
    <property type="component" value="Unassembled WGS sequence"/>
</dbReference>
<feature type="region of interest" description="Disordered" evidence="1">
    <location>
        <begin position="41"/>
        <end position="76"/>
    </location>
</feature>
<keyword evidence="4" id="KW-1185">Reference proteome</keyword>
<feature type="region of interest" description="Disordered" evidence="1">
    <location>
        <begin position="259"/>
        <end position="279"/>
    </location>
</feature>
<dbReference type="RefSeq" id="WP_345157514.1">
    <property type="nucleotide sequence ID" value="NZ_BAABHC010000004.1"/>
</dbReference>
<evidence type="ECO:0000313" key="3">
    <source>
        <dbReference type="EMBL" id="GAA4428064.1"/>
    </source>
</evidence>
<dbReference type="EMBL" id="BAABHC010000004">
    <property type="protein sequence ID" value="GAA4428064.1"/>
    <property type="molecule type" value="Genomic_DNA"/>
</dbReference>
<dbReference type="PANTHER" id="PTHR38463">
    <property type="entry name" value="STRESS RESPONSE PROTEIN YSNF"/>
    <property type="match status" value="1"/>
</dbReference>
<proteinExistence type="predicted"/>
<sequence length="279" mass="31523">MKGQTVIGIFDYGVDAQMAAQKLMSNGIPESKIDVAVRGATDRHGNPLNKATTPNTATTNRTDTTPGTRNDKDTGFFESLFDNKDESIKYSEVAQHGSIVAVHTQSDEEAKRAAELLDKYGAIDVDDRAEKYKKMPREERNKWINSSIPVVQEEMKVGKREVETGGVRVRSRIVEKPVEEHLRLREEHVHVERQPVNRPATEKDFATFKSGETEIIEHAEVPLVSKEARVVEEVKLGKETTTRDETVRETVRKTDVDINEIDAKRNNSNSNDVRNQRNK</sequence>
<comment type="caution">
    <text evidence="3">The sequence shown here is derived from an EMBL/GenBank/DDBJ whole genome shotgun (WGS) entry which is preliminary data.</text>
</comment>
<evidence type="ECO:0000313" key="4">
    <source>
        <dbReference type="Proteomes" id="UP001500552"/>
    </source>
</evidence>
<feature type="compositionally biased region" description="Low complexity" evidence="1">
    <location>
        <begin position="51"/>
        <end position="68"/>
    </location>
</feature>
<accession>A0ABP8LFU8</accession>
<gene>
    <name evidence="3" type="ORF">GCM10023188_11890</name>
</gene>